<name>I3D3N7_9ARCH</name>
<protein>
    <submittedName>
        <fullName evidence="1">Uncharacterized protein</fullName>
    </submittedName>
</protein>
<evidence type="ECO:0000313" key="1">
    <source>
        <dbReference type="EMBL" id="EIJ66330.1"/>
    </source>
</evidence>
<reference evidence="1 2" key="1">
    <citation type="journal article" date="2012" name="J. Bacteriol.">
        <title>Genome sequence of "Candidatus Nitrosopumilus salaria" BD31, an ammonia-oxidizing archaeon from the San Francisco Bay estuary.</title>
        <authorList>
            <person name="Mosier A.C."/>
            <person name="Allen E.E."/>
            <person name="Kim M."/>
            <person name="Ferriera S."/>
            <person name="Francis C.A."/>
        </authorList>
    </citation>
    <scope>NUCLEOTIDE SEQUENCE [LARGE SCALE GENOMIC DNA]</scope>
    <source>
        <strain evidence="1 2">BD31</strain>
    </source>
</reference>
<gene>
    <name evidence="1" type="ORF">BD31_I1505</name>
</gene>
<keyword evidence="2" id="KW-1185">Reference proteome</keyword>
<proteinExistence type="predicted"/>
<sequence>MIFNPIVIQNLFAEPYMDTDYSKRIEIITALQEKPSPKQQLSDRIFAADIVCSNDFVLVLKLSAIDKVACVSIPTAEKLVERNWGIIRTDNVIIGGTFGECKQTFEIFFDKGTDFRKSQLIKHMRISLSEFSNEKALWGPISISSQSNEEVWISIDSCFYSENELSKILNDFKELDYVKDAKVEIKEI</sequence>
<organism evidence="1 2">
    <name type="scientific">Candidatus Nitrosopumilus salarius BD31</name>
    <dbReference type="NCBI Taxonomy" id="859350"/>
    <lineage>
        <taxon>Archaea</taxon>
        <taxon>Nitrososphaerota</taxon>
        <taxon>Nitrososphaeria</taxon>
        <taxon>Nitrosopumilales</taxon>
        <taxon>Nitrosopumilaceae</taxon>
        <taxon>Nitrosopumilus</taxon>
    </lineage>
</organism>
<dbReference type="PATRIC" id="fig|859350.6.peg.657"/>
<dbReference type="AlphaFoldDB" id="I3D3N7"/>
<dbReference type="Proteomes" id="UP000003423">
    <property type="component" value="Unassembled WGS sequence"/>
</dbReference>
<comment type="caution">
    <text evidence="1">The sequence shown here is derived from an EMBL/GenBank/DDBJ whole genome shotgun (WGS) entry which is preliminary data.</text>
</comment>
<dbReference type="EMBL" id="AEXL02000069">
    <property type="protein sequence ID" value="EIJ66330.1"/>
    <property type="molecule type" value="Genomic_DNA"/>
</dbReference>
<accession>I3D3N7</accession>
<evidence type="ECO:0000313" key="2">
    <source>
        <dbReference type="Proteomes" id="UP000003423"/>
    </source>
</evidence>